<proteinExistence type="predicted"/>
<feature type="compositionally biased region" description="Acidic residues" evidence="1">
    <location>
        <begin position="405"/>
        <end position="414"/>
    </location>
</feature>
<dbReference type="STRING" id="360105.CCV52592_1257"/>
<organism evidence="2 3">
    <name type="scientific">Campylobacter curvus (strain 525.92)</name>
    <dbReference type="NCBI Taxonomy" id="360105"/>
    <lineage>
        <taxon>Bacteria</taxon>
        <taxon>Pseudomonadati</taxon>
        <taxon>Campylobacterota</taxon>
        <taxon>Epsilonproteobacteria</taxon>
        <taxon>Campylobacterales</taxon>
        <taxon>Campylobacteraceae</taxon>
        <taxon>Campylobacter</taxon>
    </lineage>
</organism>
<feature type="compositionally biased region" description="Acidic residues" evidence="1">
    <location>
        <begin position="311"/>
        <end position="323"/>
    </location>
</feature>
<feature type="region of interest" description="Disordered" evidence="1">
    <location>
        <begin position="201"/>
        <end position="283"/>
    </location>
</feature>
<dbReference type="EMBL" id="CP000767">
    <property type="protein sequence ID" value="EAU00945.1"/>
    <property type="molecule type" value="Genomic_DNA"/>
</dbReference>
<dbReference type="AlphaFoldDB" id="A7GWS2"/>
<dbReference type="Proteomes" id="UP000006380">
    <property type="component" value="Chromosome"/>
</dbReference>
<dbReference type="HOGENOM" id="CLU_046419_1_0_7"/>
<evidence type="ECO:0008006" key="4">
    <source>
        <dbReference type="Google" id="ProtNLM"/>
    </source>
</evidence>
<feature type="compositionally biased region" description="Acidic residues" evidence="1">
    <location>
        <begin position="334"/>
        <end position="346"/>
    </location>
</feature>
<feature type="region of interest" description="Disordered" evidence="1">
    <location>
        <begin position="295"/>
        <end position="346"/>
    </location>
</feature>
<evidence type="ECO:0000313" key="3">
    <source>
        <dbReference type="Proteomes" id="UP000006380"/>
    </source>
</evidence>
<dbReference type="OrthoDB" id="5324656at2"/>
<feature type="region of interest" description="Disordered" evidence="1">
    <location>
        <begin position="381"/>
        <end position="414"/>
    </location>
</feature>
<protein>
    <recommendedName>
        <fullName evidence="4">Highly acidic protein</fullName>
    </recommendedName>
</protein>
<evidence type="ECO:0000313" key="2">
    <source>
        <dbReference type="EMBL" id="EAU00945.1"/>
    </source>
</evidence>
<accession>A7GWS2</accession>
<dbReference type="KEGG" id="ccv:CCV52592_1257"/>
<feature type="compositionally biased region" description="Basic and acidic residues" evidence="1">
    <location>
        <begin position="242"/>
        <end position="278"/>
    </location>
</feature>
<name>A7GWS2_CAMC5</name>
<gene>
    <name evidence="2" type="ORF">CCV52592_1257</name>
</gene>
<reference evidence="2" key="1">
    <citation type="submission" date="2016-07" db="EMBL/GenBank/DDBJ databases">
        <title>Comparative genomics of the Campylobacter concisus group.</title>
        <authorList>
            <person name="Miller W.G."/>
            <person name="Yee E."/>
            <person name="Chapman M.H."/>
            <person name="Huynh S."/>
            <person name="Bono J.L."/>
            <person name="On S.L.W."/>
            <person name="StLeger J."/>
            <person name="Foster G."/>
            <person name="Parker C.T."/>
        </authorList>
    </citation>
    <scope>NUCLEOTIDE SEQUENCE</scope>
    <source>
        <strain evidence="2">525.92</strain>
    </source>
</reference>
<dbReference type="RefSeq" id="WP_011991872.1">
    <property type="nucleotide sequence ID" value="NC_009715.2"/>
</dbReference>
<evidence type="ECO:0000256" key="1">
    <source>
        <dbReference type="SAM" id="MobiDB-lite"/>
    </source>
</evidence>
<keyword evidence="3" id="KW-1185">Reference proteome</keyword>
<sequence>MKVALVNKNPAVSRLITLSLNKIGAQYTEFDDISGLDHSFDYVIVDSDIDTGDFDFSGFDSVMYLVPRGGQKPEFATTSLEKPFLPTEFINIFEQSKPNTANFAKDDAMSDFSDFDDTHAAQLEDENFELPKIDEELQEETDLNIDDIDLEDIKLDELDLGEEDEVATDGAEDADKLADEIELDETDFEEKVLDAGEAEQNLASQDSFDDDDLAKDLLPQNDDNSDMNELSSLVDEIENMDDTPKHSDQDEISAEPKSDDETKFDTMNDVSDEPKDEFVSDIDATKNALNEIEALDDLNEEENLQNLDESAAAEESDFDEPEESEAKDNLVDTLADDFDGSDEEFSTEVAQTIDENTLDAKLEEASDLNLDEQIDDAQLNDELINSTLSDENLDQDEPKIQIVDETNEATDEPQQEILQDVAIDESDLDAKLEQAVDLNSDEPSENTQPNSIDEIDEADMLKAFGLKGEAPTAKEEKSGKNPQDIKAELTKKITEHITSSLDESSIKEALKDMNIKINISFEEK</sequence>